<keyword evidence="1" id="KW-0175">Coiled coil</keyword>
<dbReference type="InterPro" id="IPR007060">
    <property type="entry name" value="FtsL/DivIC"/>
</dbReference>
<organism evidence="3 4">
    <name type="scientific">Candidatus Fusobacterium pullicola</name>
    <dbReference type="NCBI Taxonomy" id="2838601"/>
    <lineage>
        <taxon>Bacteria</taxon>
        <taxon>Fusobacteriati</taxon>
        <taxon>Fusobacteriota</taxon>
        <taxon>Fusobacteriia</taxon>
        <taxon>Fusobacteriales</taxon>
        <taxon>Fusobacteriaceae</taxon>
        <taxon>Fusobacterium</taxon>
    </lineage>
</organism>
<proteinExistence type="predicted"/>
<dbReference type="Pfam" id="PF04977">
    <property type="entry name" value="DivIC"/>
    <property type="match status" value="1"/>
</dbReference>
<keyword evidence="2" id="KW-1133">Transmembrane helix</keyword>
<feature type="transmembrane region" description="Helical" evidence="2">
    <location>
        <begin position="6"/>
        <end position="27"/>
    </location>
</feature>
<reference evidence="3" key="2">
    <citation type="submission" date="2021-04" db="EMBL/GenBank/DDBJ databases">
        <authorList>
            <person name="Gilroy R."/>
        </authorList>
    </citation>
    <scope>NUCLEOTIDE SEQUENCE</scope>
    <source>
        <strain evidence="3">A6-441</strain>
    </source>
</reference>
<comment type="caution">
    <text evidence="3">The sequence shown here is derived from an EMBL/GenBank/DDBJ whole genome shotgun (WGS) entry which is preliminary data.</text>
</comment>
<evidence type="ECO:0000256" key="2">
    <source>
        <dbReference type="SAM" id="Phobius"/>
    </source>
</evidence>
<name>A0A9E2NWJ0_9FUSO</name>
<evidence type="ECO:0000313" key="3">
    <source>
        <dbReference type="EMBL" id="MBU3841854.1"/>
    </source>
</evidence>
<evidence type="ECO:0000313" key="4">
    <source>
        <dbReference type="Proteomes" id="UP000724657"/>
    </source>
</evidence>
<dbReference type="AlphaFoldDB" id="A0A9E2NWJ0"/>
<gene>
    <name evidence="3" type="ORF">IAA47_02510</name>
</gene>
<feature type="coiled-coil region" evidence="1">
    <location>
        <begin position="33"/>
        <end position="81"/>
    </location>
</feature>
<keyword evidence="2" id="KW-0812">Transmembrane</keyword>
<reference evidence="3" key="1">
    <citation type="journal article" date="2021" name="PeerJ">
        <title>Extensive microbial diversity within the chicken gut microbiome revealed by metagenomics and culture.</title>
        <authorList>
            <person name="Gilroy R."/>
            <person name="Ravi A."/>
            <person name="Getino M."/>
            <person name="Pursley I."/>
            <person name="Horton D.L."/>
            <person name="Alikhan N.F."/>
            <person name="Baker D."/>
            <person name="Gharbi K."/>
            <person name="Hall N."/>
            <person name="Watson M."/>
            <person name="Adriaenssens E.M."/>
            <person name="Foster-Nyarko E."/>
            <person name="Jarju S."/>
            <person name="Secka A."/>
            <person name="Antonio M."/>
            <person name="Oren A."/>
            <person name="Chaudhuri R.R."/>
            <person name="La Ragione R."/>
            <person name="Hildebrand F."/>
            <person name="Pallen M.J."/>
        </authorList>
    </citation>
    <scope>NUCLEOTIDE SEQUENCE</scope>
    <source>
        <strain evidence="3">A6-441</strain>
    </source>
</reference>
<accession>A0A9E2NWJ0</accession>
<evidence type="ECO:0000256" key="1">
    <source>
        <dbReference type="SAM" id="Coils"/>
    </source>
</evidence>
<dbReference type="EMBL" id="JAHLFN010000019">
    <property type="protein sequence ID" value="MBU3841854.1"/>
    <property type="molecule type" value="Genomic_DNA"/>
</dbReference>
<keyword evidence="2" id="KW-0472">Membrane</keyword>
<dbReference type="Proteomes" id="UP000724657">
    <property type="component" value="Unassembled WGS sequence"/>
</dbReference>
<sequence length="93" mass="11576">MKENRVGKILLFGVILLNIYFFVPYMYRSYVKINKLKKEQIDIKNKIELAKNRIEDYNRRIEKLEDDFQRERIARDKLQMVKEKEEIYRFINK</sequence>
<protein>
    <submittedName>
        <fullName evidence="3">Septum formation initiator family protein</fullName>
    </submittedName>
</protein>